<dbReference type="EC" id="2.3.1.275" evidence="10"/>
<feature type="transmembrane region" description="Helical" evidence="10">
    <location>
        <begin position="81"/>
        <end position="101"/>
    </location>
</feature>
<organism evidence="11 12">
    <name type="scientific">Candidatus Woykebacteria bacterium RBG_13_40_7b</name>
    <dbReference type="NCBI Taxonomy" id="1802594"/>
    <lineage>
        <taxon>Bacteria</taxon>
        <taxon>Candidatus Woykeibacteriota</taxon>
    </lineage>
</organism>
<accession>A0A1G1W622</accession>
<protein>
    <recommendedName>
        <fullName evidence="10">Glycerol-3-phosphate acyltransferase</fullName>
    </recommendedName>
    <alternativeName>
        <fullName evidence="10">Acyl-PO4 G3P acyltransferase</fullName>
    </alternativeName>
    <alternativeName>
        <fullName evidence="10">Acyl-phosphate--glycerol-3-phosphate acyltransferase</fullName>
    </alternativeName>
    <alternativeName>
        <fullName evidence="10">G3P acyltransferase</fullName>
        <shortName evidence="10">GPAT</shortName>
        <ecNumber evidence="10">2.3.1.275</ecNumber>
    </alternativeName>
    <alternativeName>
        <fullName evidence="10">Lysophosphatidic acid synthase</fullName>
        <shortName evidence="10">LPA synthase</shortName>
    </alternativeName>
</protein>
<evidence type="ECO:0000256" key="2">
    <source>
        <dbReference type="ARBA" id="ARBA00022516"/>
    </source>
</evidence>
<feature type="transmembrane region" description="Helical" evidence="10">
    <location>
        <begin position="121"/>
        <end position="141"/>
    </location>
</feature>
<evidence type="ECO:0000313" key="12">
    <source>
        <dbReference type="Proteomes" id="UP000177103"/>
    </source>
</evidence>
<dbReference type="SMART" id="SM01207">
    <property type="entry name" value="G3P_acyltransf"/>
    <property type="match status" value="1"/>
</dbReference>
<feature type="transmembrane region" description="Helical" evidence="10">
    <location>
        <begin position="46"/>
        <end position="69"/>
    </location>
</feature>
<evidence type="ECO:0000256" key="7">
    <source>
        <dbReference type="ARBA" id="ARBA00023136"/>
    </source>
</evidence>
<dbReference type="PANTHER" id="PTHR30309">
    <property type="entry name" value="INNER MEMBRANE PROTEIN YGIH"/>
    <property type="match status" value="1"/>
</dbReference>
<reference evidence="11 12" key="1">
    <citation type="journal article" date="2016" name="Nat. Commun.">
        <title>Thousands of microbial genomes shed light on interconnected biogeochemical processes in an aquifer system.</title>
        <authorList>
            <person name="Anantharaman K."/>
            <person name="Brown C.T."/>
            <person name="Hug L.A."/>
            <person name="Sharon I."/>
            <person name="Castelle C.J."/>
            <person name="Probst A.J."/>
            <person name="Thomas B.C."/>
            <person name="Singh A."/>
            <person name="Wilkins M.J."/>
            <person name="Karaoz U."/>
            <person name="Brodie E.L."/>
            <person name="Williams K.H."/>
            <person name="Hubbard S.S."/>
            <person name="Banfield J.F."/>
        </authorList>
    </citation>
    <scope>NUCLEOTIDE SEQUENCE [LARGE SCALE GENOMIC DNA]</scope>
</reference>
<dbReference type="HAMAP" id="MF_01043">
    <property type="entry name" value="PlsY"/>
    <property type="match status" value="1"/>
</dbReference>
<dbReference type="EMBL" id="MHCQ01000048">
    <property type="protein sequence ID" value="OGY23071.1"/>
    <property type="molecule type" value="Genomic_DNA"/>
</dbReference>
<comment type="pathway">
    <text evidence="10">Lipid metabolism; phospholipid metabolism.</text>
</comment>
<keyword evidence="7 10" id="KW-0472">Membrane</keyword>
<dbReference type="InterPro" id="IPR003811">
    <property type="entry name" value="G3P_acylTferase_PlsY"/>
</dbReference>
<dbReference type="AlphaFoldDB" id="A0A1G1W622"/>
<dbReference type="PANTHER" id="PTHR30309:SF0">
    <property type="entry name" value="GLYCEROL-3-PHOSPHATE ACYLTRANSFERASE-RELATED"/>
    <property type="match status" value="1"/>
</dbReference>
<evidence type="ECO:0000256" key="5">
    <source>
        <dbReference type="ARBA" id="ARBA00022989"/>
    </source>
</evidence>
<keyword evidence="1 10" id="KW-1003">Cell membrane</keyword>
<feature type="transmembrane region" description="Helical" evidence="10">
    <location>
        <begin position="171"/>
        <end position="188"/>
    </location>
</feature>
<dbReference type="GO" id="GO:0005886">
    <property type="term" value="C:plasma membrane"/>
    <property type="evidence" value="ECO:0007669"/>
    <property type="project" value="UniProtKB-SubCell"/>
</dbReference>
<keyword evidence="3 10" id="KW-0808">Transferase</keyword>
<evidence type="ECO:0000313" key="11">
    <source>
        <dbReference type="EMBL" id="OGY23071.1"/>
    </source>
</evidence>
<dbReference type="GO" id="GO:0043772">
    <property type="term" value="F:acyl-phosphate glycerol-3-phosphate acyltransferase activity"/>
    <property type="evidence" value="ECO:0007669"/>
    <property type="project" value="UniProtKB-UniRule"/>
</dbReference>
<sequence>MKEPFMLGGGCLVSYLLGSLHGVQIVAKLLRLDLTTIGSKSWTGTNLLRAVGVRAFIMAVVVDVFKAFLPTYIAIVIWHEPWQVILVGTLSIIGHTNPIFFHFQGGKAVSATAGMFFALSIWYSVLWLAFPAALGVFLALIILTRIVSLGSMLGTLSGALVITLLSLDRSVPWEITVWVGGVVIYIWWCHRENIRRLLQGKENRFNAIRW</sequence>
<dbReference type="Proteomes" id="UP000177103">
    <property type="component" value="Unassembled WGS sequence"/>
</dbReference>
<dbReference type="GO" id="GO:0008654">
    <property type="term" value="P:phospholipid biosynthetic process"/>
    <property type="evidence" value="ECO:0007669"/>
    <property type="project" value="UniProtKB-UniRule"/>
</dbReference>
<comment type="subunit">
    <text evidence="10">Probably interacts with PlsX.</text>
</comment>
<comment type="caution">
    <text evidence="11">The sequence shown here is derived from an EMBL/GenBank/DDBJ whole genome shotgun (WGS) entry which is preliminary data.</text>
</comment>
<comment type="function">
    <text evidence="10">Catalyzes the transfer of an acyl group from acyl-phosphate (acyl-PO(4)) to glycerol-3-phosphate (G3P) to form lysophosphatidic acid (LPA). This enzyme utilizes acyl-phosphate as fatty acyl donor, but not acyl-CoA or acyl-ACP.</text>
</comment>
<comment type="catalytic activity">
    <reaction evidence="10">
        <text>an acyl phosphate + sn-glycerol 3-phosphate = a 1-acyl-sn-glycero-3-phosphate + phosphate</text>
        <dbReference type="Rhea" id="RHEA:34075"/>
        <dbReference type="ChEBI" id="CHEBI:43474"/>
        <dbReference type="ChEBI" id="CHEBI:57597"/>
        <dbReference type="ChEBI" id="CHEBI:57970"/>
        <dbReference type="ChEBI" id="CHEBI:59918"/>
        <dbReference type="EC" id="2.3.1.275"/>
    </reaction>
</comment>
<keyword evidence="2 10" id="KW-0444">Lipid biosynthesis</keyword>
<evidence type="ECO:0000256" key="3">
    <source>
        <dbReference type="ARBA" id="ARBA00022679"/>
    </source>
</evidence>
<keyword evidence="9 10" id="KW-1208">Phospholipid metabolism</keyword>
<keyword evidence="5 10" id="KW-1133">Transmembrane helix</keyword>
<name>A0A1G1W622_9BACT</name>
<evidence type="ECO:0000256" key="9">
    <source>
        <dbReference type="ARBA" id="ARBA00023264"/>
    </source>
</evidence>
<keyword evidence="4 10" id="KW-0812">Transmembrane</keyword>
<proteinExistence type="inferred from homology"/>
<evidence type="ECO:0000256" key="8">
    <source>
        <dbReference type="ARBA" id="ARBA00023209"/>
    </source>
</evidence>
<dbReference type="Pfam" id="PF02660">
    <property type="entry name" value="G3P_acyltransf"/>
    <property type="match status" value="1"/>
</dbReference>
<dbReference type="UniPathway" id="UPA00085"/>
<evidence type="ECO:0000256" key="10">
    <source>
        <dbReference type="HAMAP-Rule" id="MF_01043"/>
    </source>
</evidence>
<evidence type="ECO:0000256" key="1">
    <source>
        <dbReference type="ARBA" id="ARBA00022475"/>
    </source>
</evidence>
<comment type="subcellular location">
    <subcellularLocation>
        <location evidence="10">Cell membrane</location>
        <topology evidence="10">Multi-pass membrane protein</topology>
    </subcellularLocation>
</comment>
<keyword evidence="6 10" id="KW-0443">Lipid metabolism</keyword>
<evidence type="ECO:0000256" key="4">
    <source>
        <dbReference type="ARBA" id="ARBA00022692"/>
    </source>
</evidence>
<evidence type="ECO:0000256" key="6">
    <source>
        <dbReference type="ARBA" id="ARBA00023098"/>
    </source>
</evidence>
<keyword evidence="8 10" id="KW-0594">Phospholipid biosynthesis</keyword>
<feature type="transmembrane region" description="Helical" evidence="10">
    <location>
        <begin position="146"/>
        <end position="165"/>
    </location>
</feature>
<gene>
    <name evidence="10" type="primary">plsY</name>
    <name evidence="11" type="ORF">A2Y57_00195</name>
</gene>
<comment type="similarity">
    <text evidence="10">Belongs to the PlsY family.</text>
</comment>